<keyword evidence="2" id="KW-0597">Phosphoprotein</keyword>
<keyword evidence="6" id="KW-0677">Repeat</keyword>
<dbReference type="GO" id="GO:0005524">
    <property type="term" value="F:ATP binding"/>
    <property type="evidence" value="ECO:0007669"/>
    <property type="project" value="UniProtKB-KW"/>
</dbReference>
<evidence type="ECO:0000256" key="3">
    <source>
        <dbReference type="ARBA" id="ARBA00022614"/>
    </source>
</evidence>
<keyword evidence="4" id="KW-0808">Transferase</keyword>
<feature type="non-terminal residue" evidence="12">
    <location>
        <position position="554"/>
    </location>
</feature>
<dbReference type="FunFam" id="2.60.120.430:FF:000004">
    <property type="entry name" value="Putative leucine-rich repeat receptor-like serine/threonine-protein kinase"/>
    <property type="match status" value="1"/>
</dbReference>
<evidence type="ECO:0000256" key="7">
    <source>
        <dbReference type="ARBA" id="ARBA00022741"/>
    </source>
</evidence>
<dbReference type="Gene3D" id="3.80.10.10">
    <property type="entry name" value="Ribonuclease Inhibitor"/>
    <property type="match status" value="2"/>
</dbReference>
<keyword evidence="13" id="KW-1185">Reference proteome</keyword>
<dbReference type="InterPro" id="IPR032675">
    <property type="entry name" value="LRR_dom_sf"/>
</dbReference>
<evidence type="ECO:0000256" key="2">
    <source>
        <dbReference type="ARBA" id="ARBA00022553"/>
    </source>
</evidence>
<dbReference type="GO" id="GO:0004674">
    <property type="term" value="F:protein serine/threonine kinase activity"/>
    <property type="evidence" value="ECO:0007669"/>
    <property type="project" value="UniProtKB-EC"/>
</dbReference>
<evidence type="ECO:0000256" key="4">
    <source>
        <dbReference type="ARBA" id="ARBA00022679"/>
    </source>
</evidence>
<evidence type="ECO:0000259" key="11">
    <source>
        <dbReference type="Pfam" id="PF23598"/>
    </source>
</evidence>
<proteinExistence type="predicted"/>
<evidence type="ECO:0000256" key="6">
    <source>
        <dbReference type="ARBA" id="ARBA00022737"/>
    </source>
</evidence>
<dbReference type="Pfam" id="PF11721">
    <property type="entry name" value="Malectin"/>
    <property type="match status" value="1"/>
</dbReference>
<dbReference type="OrthoDB" id="4062651at2759"/>
<keyword evidence="12" id="KW-0675">Receptor</keyword>
<keyword evidence="8" id="KW-0067">ATP-binding</keyword>
<feature type="domain" description="Malectin" evidence="10">
    <location>
        <begin position="372"/>
        <end position="550"/>
    </location>
</feature>
<keyword evidence="12" id="KW-0418">Kinase</keyword>
<evidence type="ECO:0000256" key="8">
    <source>
        <dbReference type="ARBA" id="ARBA00022840"/>
    </source>
</evidence>
<keyword evidence="3" id="KW-0433">Leucine-rich repeat</keyword>
<accession>A0A7J6V4J6</accession>
<evidence type="ECO:0000256" key="1">
    <source>
        <dbReference type="ARBA" id="ARBA00012513"/>
    </source>
</evidence>
<gene>
    <name evidence="12" type="ORF">FRX31_030762</name>
</gene>
<dbReference type="InterPro" id="IPR055414">
    <property type="entry name" value="LRR_R13L4/SHOC2-like"/>
</dbReference>
<evidence type="ECO:0000259" key="10">
    <source>
        <dbReference type="Pfam" id="PF11721"/>
    </source>
</evidence>
<protein>
    <recommendedName>
        <fullName evidence="1">non-specific serine/threonine protein kinase</fullName>
        <ecNumber evidence="1">2.7.11.1</ecNumber>
    </recommendedName>
</protein>
<dbReference type="AlphaFoldDB" id="A0A7J6V4J6"/>
<dbReference type="PANTHER" id="PTHR48006">
    <property type="entry name" value="LEUCINE-RICH REPEAT-CONTAINING PROTEIN DDB_G0281931-RELATED"/>
    <property type="match status" value="1"/>
</dbReference>
<reference evidence="12 13" key="1">
    <citation type="submission" date="2020-06" db="EMBL/GenBank/DDBJ databases">
        <title>Transcriptomic and genomic resources for Thalictrum thalictroides and T. hernandezii: Facilitating candidate gene discovery in an emerging model plant lineage.</title>
        <authorList>
            <person name="Arias T."/>
            <person name="Riano-Pachon D.M."/>
            <person name="Di Stilio V.S."/>
        </authorList>
    </citation>
    <scope>NUCLEOTIDE SEQUENCE [LARGE SCALE GENOMIC DNA]</scope>
    <source>
        <strain evidence="13">cv. WT478/WT964</strain>
        <tissue evidence="12">Leaves</tissue>
    </source>
</reference>
<dbReference type="Proteomes" id="UP000554482">
    <property type="component" value="Unassembled WGS sequence"/>
</dbReference>
<feature type="non-terminal residue" evidence="12">
    <location>
        <position position="1"/>
    </location>
</feature>
<name>A0A7J6V4J6_THATH</name>
<sequence length="554" mass="61248">KALQQLATKLNITQWKVNSSSCPPGQGLSATHGSSISIVDCNCTFNNNTICHVTKIELKSFNLQGELPVEFANLPYLRMLDLTRNYLNGNIPRAWATLPLVTLSLLGNLVTGTIPKEIGDIRTLEDLNFQDNRMEGPIPKELGNLINLKRILLGGNDYTGVLPDSLGNLKNLIDFRIDGASFSGKIPEFIGNWTKLERLDMQGTSMEGPIPSTISLLTNLRELRITDLRASNISFPDLRDLNKLTDLVLRNCSITGRIPQYIGQSLTNIKNLDLSFNRLKGPVRDNLGSLRQLNFMYLTSNSLTGPVSQWLSVSKENIDISYNNFTGSSQSNNCQANYLKKIAIYSSPEDKSIDWCLKKDLPCTTKSSQYELFINCGGPKSSLHGKQYKQDTRGMGPSEFFSNEKWACSTTGDFLGDEKAGYRKTSTTGKPDDIYSSARLAPFSLRYYGRCLIQGSYTVKLHFAEIVLTADPTNNTRGWGKRIFDIYIQGDRVLSDFNIAEEAGGIGKGIEKEYKANVTGNTLEIHLYWSGKGTAALPVVGVYGPLISAISVTP</sequence>
<dbReference type="EC" id="2.7.11.1" evidence="1"/>
<dbReference type="FunFam" id="3.80.10.10:FF:000433">
    <property type="entry name" value="Putative LRR receptor-like serine/threonine-protein kinase isoform A"/>
    <property type="match status" value="1"/>
</dbReference>
<evidence type="ECO:0000256" key="9">
    <source>
        <dbReference type="ARBA" id="ARBA00023180"/>
    </source>
</evidence>
<keyword evidence="5" id="KW-0732">Signal</keyword>
<dbReference type="FunFam" id="3.80.10.10:FF:000383">
    <property type="entry name" value="Leucine-rich repeat receptor protein kinase EMS1"/>
    <property type="match status" value="1"/>
</dbReference>
<dbReference type="InterPro" id="IPR051824">
    <property type="entry name" value="LRR_Rcpt-Like_S/T_Kinase"/>
</dbReference>
<dbReference type="SUPFAM" id="SSF52058">
    <property type="entry name" value="L domain-like"/>
    <property type="match status" value="1"/>
</dbReference>
<dbReference type="PANTHER" id="PTHR48006:SF60">
    <property type="entry name" value="PROTEIN KINASE DOMAIN-CONTAINING PROTEIN"/>
    <property type="match status" value="1"/>
</dbReference>
<dbReference type="Pfam" id="PF23598">
    <property type="entry name" value="LRR_14"/>
    <property type="match status" value="1"/>
</dbReference>
<feature type="domain" description="Disease resistance R13L4/SHOC-2-like LRR" evidence="11">
    <location>
        <begin position="69"/>
        <end position="304"/>
    </location>
</feature>
<evidence type="ECO:0000313" key="13">
    <source>
        <dbReference type="Proteomes" id="UP000554482"/>
    </source>
</evidence>
<evidence type="ECO:0000256" key="5">
    <source>
        <dbReference type="ARBA" id="ARBA00022729"/>
    </source>
</evidence>
<evidence type="ECO:0000313" key="12">
    <source>
        <dbReference type="EMBL" id="KAF5179651.1"/>
    </source>
</evidence>
<comment type="caution">
    <text evidence="12">The sequence shown here is derived from an EMBL/GenBank/DDBJ whole genome shotgun (WGS) entry which is preliminary data.</text>
</comment>
<organism evidence="12 13">
    <name type="scientific">Thalictrum thalictroides</name>
    <name type="common">Rue-anemone</name>
    <name type="synonym">Anemone thalictroides</name>
    <dbReference type="NCBI Taxonomy" id="46969"/>
    <lineage>
        <taxon>Eukaryota</taxon>
        <taxon>Viridiplantae</taxon>
        <taxon>Streptophyta</taxon>
        <taxon>Embryophyta</taxon>
        <taxon>Tracheophyta</taxon>
        <taxon>Spermatophyta</taxon>
        <taxon>Magnoliopsida</taxon>
        <taxon>Ranunculales</taxon>
        <taxon>Ranunculaceae</taxon>
        <taxon>Thalictroideae</taxon>
        <taxon>Thalictrum</taxon>
    </lineage>
</organism>
<dbReference type="InterPro" id="IPR021720">
    <property type="entry name" value="Malectin_dom"/>
</dbReference>
<dbReference type="EMBL" id="JABWDY010038492">
    <property type="protein sequence ID" value="KAF5179651.1"/>
    <property type="molecule type" value="Genomic_DNA"/>
</dbReference>
<keyword evidence="7" id="KW-0547">Nucleotide-binding</keyword>
<keyword evidence="9" id="KW-0325">Glycoprotein</keyword>
<dbReference type="Gene3D" id="2.60.120.430">
    <property type="entry name" value="Galactose-binding lectin"/>
    <property type="match status" value="1"/>
</dbReference>